<keyword evidence="2" id="KW-1185">Reference proteome</keyword>
<gene>
    <name evidence="1" type="ORF">FHR20_002466</name>
</gene>
<evidence type="ECO:0000313" key="1">
    <source>
        <dbReference type="EMBL" id="NIJ65504.1"/>
    </source>
</evidence>
<comment type="caution">
    <text evidence="1">The sequence shown here is derived from an EMBL/GenBank/DDBJ whole genome shotgun (WGS) entry which is preliminary data.</text>
</comment>
<evidence type="ECO:0000313" key="2">
    <source>
        <dbReference type="Proteomes" id="UP000564677"/>
    </source>
</evidence>
<accession>A0A7X5ZW80</accession>
<reference evidence="1 2" key="1">
    <citation type="submission" date="2020-03" db="EMBL/GenBank/DDBJ databases">
        <title>Genomic Encyclopedia of Type Strains, Phase IV (KMG-IV): sequencing the most valuable type-strain genomes for metagenomic binning, comparative biology and taxonomic classification.</title>
        <authorList>
            <person name="Goeker M."/>
        </authorList>
    </citation>
    <scope>NUCLEOTIDE SEQUENCE [LARGE SCALE GENOMIC DNA]</scope>
    <source>
        <strain evidence="1 2">DSM 4733</strain>
    </source>
</reference>
<dbReference type="AlphaFoldDB" id="A0A7X5ZW80"/>
<organism evidence="1 2">
    <name type="scientific">Sphingomonas leidyi</name>
    <dbReference type="NCBI Taxonomy" id="68569"/>
    <lineage>
        <taxon>Bacteria</taxon>
        <taxon>Pseudomonadati</taxon>
        <taxon>Pseudomonadota</taxon>
        <taxon>Alphaproteobacteria</taxon>
        <taxon>Sphingomonadales</taxon>
        <taxon>Sphingomonadaceae</taxon>
        <taxon>Sphingomonas</taxon>
    </lineage>
</organism>
<protein>
    <submittedName>
        <fullName evidence="1">Uncharacterized protein</fullName>
    </submittedName>
</protein>
<sequence length="208" mass="22780">MLLAPGIAWAQDAPVPKTHYLPPDFAPNKDGFLEGWFGKHLASMEEPVLWAPHALDGYRSRFRMLVLPSFSQPYVIRIDQRADGRALIHYTLTNGRGGYGPGVAIRRKTQALDADRFARVTDALAAARFTARLPDNGGGQEFADAPRDEEMAICMDGTQLVFELLDAAGDHVVTRHECTLDVQTRALVAAMLNAADIVPDGKRGDPMP</sequence>
<dbReference type="Proteomes" id="UP000564677">
    <property type="component" value="Unassembled WGS sequence"/>
</dbReference>
<name>A0A7X5ZW80_9SPHN</name>
<dbReference type="EMBL" id="JAASQV010000002">
    <property type="protein sequence ID" value="NIJ65504.1"/>
    <property type="molecule type" value="Genomic_DNA"/>
</dbReference>
<proteinExistence type="predicted"/>